<gene>
    <name evidence="2" type="ORF">BD410DRAFT_791362</name>
</gene>
<dbReference type="VEuPathDB" id="FungiDB:BD410DRAFT_791362"/>
<keyword evidence="1" id="KW-0472">Membrane</keyword>
<dbReference type="AlphaFoldDB" id="A0A4Y7PYA4"/>
<dbReference type="EMBL" id="ML170191">
    <property type="protein sequence ID" value="TDL19988.1"/>
    <property type="molecule type" value="Genomic_DNA"/>
</dbReference>
<evidence type="ECO:0000313" key="3">
    <source>
        <dbReference type="Proteomes" id="UP000294933"/>
    </source>
</evidence>
<name>A0A4Y7PYA4_9AGAM</name>
<keyword evidence="1" id="KW-1133">Transmembrane helix</keyword>
<reference evidence="2 3" key="1">
    <citation type="submission" date="2018-06" db="EMBL/GenBank/DDBJ databases">
        <title>A transcriptomic atlas of mushroom development highlights an independent origin of complex multicellularity.</title>
        <authorList>
            <consortium name="DOE Joint Genome Institute"/>
            <person name="Krizsan K."/>
            <person name="Almasi E."/>
            <person name="Merenyi Z."/>
            <person name="Sahu N."/>
            <person name="Viragh M."/>
            <person name="Koszo T."/>
            <person name="Mondo S."/>
            <person name="Kiss B."/>
            <person name="Balint B."/>
            <person name="Kues U."/>
            <person name="Barry K."/>
            <person name="Hegedus J.C."/>
            <person name="Henrissat B."/>
            <person name="Johnson J."/>
            <person name="Lipzen A."/>
            <person name="Ohm R."/>
            <person name="Nagy I."/>
            <person name="Pangilinan J."/>
            <person name="Yan J."/>
            <person name="Xiong Y."/>
            <person name="Grigoriev I.V."/>
            <person name="Hibbett D.S."/>
            <person name="Nagy L.G."/>
        </authorList>
    </citation>
    <scope>NUCLEOTIDE SEQUENCE [LARGE SCALE GENOMIC DNA]</scope>
    <source>
        <strain evidence="2 3">SZMC22713</strain>
    </source>
</reference>
<keyword evidence="3" id="KW-1185">Reference proteome</keyword>
<evidence type="ECO:0000256" key="1">
    <source>
        <dbReference type="SAM" id="Phobius"/>
    </source>
</evidence>
<organism evidence="2 3">
    <name type="scientific">Rickenella mellea</name>
    <dbReference type="NCBI Taxonomy" id="50990"/>
    <lineage>
        <taxon>Eukaryota</taxon>
        <taxon>Fungi</taxon>
        <taxon>Dikarya</taxon>
        <taxon>Basidiomycota</taxon>
        <taxon>Agaricomycotina</taxon>
        <taxon>Agaricomycetes</taxon>
        <taxon>Hymenochaetales</taxon>
        <taxon>Rickenellaceae</taxon>
        <taxon>Rickenella</taxon>
    </lineage>
</organism>
<evidence type="ECO:0000313" key="2">
    <source>
        <dbReference type="EMBL" id="TDL19988.1"/>
    </source>
</evidence>
<keyword evidence="1" id="KW-0812">Transmembrane</keyword>
<protein>
    <submittedName>
        <fullName evidence="2">Uncharacterized protein</fullName>
    </submittedName>
</protein>
<proteinExistence type="predicted"/>
<feature type="transmembrane region" description="Helical" evidence="1">
    <location>
        <begin position="93"/>
        <end position="112"/>
    </location>
</feature>
<dbReference type="Proteomes" id="UP000294933">
    <property type="component" value="Unassembled WGS sequence"/>
</dbReference>
<accession>A0A4Y7PYA4</accession>
<sequence length="137" mass="15211">MSTLFLETARSFTQITSDGWYTTSSGNIRISIWIEADGAYMTVSADHSVYFSGDVTALWVLNGSLSRMVLQWSIGPPQHSTCHRIYFRSRRRLAVVASVLYFIIARANMGGLTSLNGPLVFDDQSCEVVERNGSFSS</sequence>